<dbReference type="EMBL" id="JBHSBH010000004">
    <property type="protein sequence ID" value="MFC3995642.1"/>
    <property type="molecule type" value="Genomic_DNA"/>
</dbReference>
<dbReference type="NCBIfam" id="TIGR00835">
    <property type="entry name" value="agcS"/>
    <property type="match status" value="1"/>
</dbReference>
<keyword evidence="3 8" id="KW-0813">Transport</keyword>
<feature type="transmembrane region" description="Helical" evidence="8">
    <location>
        <begin position="41"/>
        <end position="61"/>
    </location>
</feature>
<organism evidence="10 11">
    <name type="scientific">Nocardiopsis sediminis</name>
    <dbReference type="NCBI Taxonomy" id="1778267"/>
    <lineage>
        <taxon>Bacteria</taxon>
        <taxon>Bacillati</taxon>
        <taxon>Actinomycetota</taxon>
        <taxon>Actinomycetes</taxon>
        <taxon>Streptosporangiales</taxon>
        <taxon>Nocardiopsidaceae</taxon>
        <taxon>Nocardiopsis</taxon>
    </lineage>
</organism>
<feature type="transmembrane region" description="Helical" evidence="8">
    <location>
        <begin position="229"/>
        <end position="254"/>
    </location>
</feature>
<evidence type="ECO:0000256" key="9">
    <source>
        <dbReference type="SAM" id="MobiDB-lite"/>
    </source>
</evidence>
<protein>
    <submittedName>
        <fullName evidence="10">Alanine/glycine:cation symporter family protein</fullName>
    </submittedName>
</protein>
<keyword evidence="6 8" id="KW-1133">Transmembrane helix</keyword>
<accession>A0ABV8FII6</accession>
<reference evidence="11" key="1">
    <citation type="journal article" date="2019" name="Int. J. Syst. Evol. Microbiol.">
        <title>The Global Catalogue of Microorganisms (GCM) 10K type strain sequencing project: providing services to taxonomists for standard genome sequencing and annotation.</title>
        <authorList>
            <consortium name="The Broad Institute Genomics Platform"/>
            <consortium name="The Broad Institute Genome Sequencing Center for Infectious Disease"/>
            <person name="Wu L."/>
            <person name="Ma J."/>
        </authorList>
    </citation>
    <scope>NUCLEOTIDE SEQUENCE [LARGE SCALE GENOMIC DNA]</scope>
    <source>
        <strain evidence="11">TBRC 1826</strain>
    </source>
</reference>
<name>A0ABV8FII6_9ACTN</name>
<comment type="subcellular location">
    <subcellularLocation>
        <location evidence="1 8">Cell membrane</location>
        <topology evidence="1 8">Multi-pass membrane protein</topology>
    </subcellularLocation>
</comment>
<dbReference type="InterPro" id="IPR001463">
    <property type="entry name" value="Na/Ala_symport"/>
</dbReference>
<dbReference type="PRINTS" id="PR00175">
    <property type="entry name" value="NAALASMPORT"/>
</dbReference>
<feature type="transmembrane region" description="Helical" evidence="8">
    <location>
        <begin position="354"/>
        <end position="374"/>
    </location>
</feature>
<comment type="similarity">
    <text evidence="2 8">Belongs to the alanine or glycine:cation symporter (AGCS) (TC 2.A.25) family.</text>
</comment>
<feature type="transmembrane region" description="Helical" evidence="8">
    <location>
        <begin position="137"/>
        <end position="157"/>
    </location>
</feature>
<dbReference type="Gene3D" id="1.20.1740.10">
    <property type="entry name" value="Amino acid/polyamine transporter I"/>
    <property type="match status" value="1"/>
</dbReference>
<sequence>MDVLAALADLLWNPLVVVALGLGLVLTVLTRGVQIRCIPDMIRLIVSGAPSTAGVSSFQALTLTLSSRIGVGNIAGVATAIAAGGPGSLLWMAVMALLGGATAFVESTLAQIYKSTSQGRFCGGIPYYIEKGLGKRWLATAAAGVALVLYAVLAPGVQANSIAVGVERATGLSPWITGAVVTAGLGVIVFGGRRRVVAVADTLVPFMAGGYIAVALVVLAANIGEVPAVAALVVRSAVGADAVFGGIVGAAVAWGVRRALFSNVAGVGEGTFGSAAAEVSHPVKQGLVQAFSIYIDTLFICMATGFMILVTGNYNVHAGGGGGGQIVSHLPGVPAGPAYTQAAVDAVLPGVGPYFVALAIALFAFTTLVAFAYIADTNLAYLTRGVPRPAIRHAVRAALLAMVLYGSVESADVVWALGDVGYATLAWVNMVCISLLARPALTALRDYEEQRRSGVDPTFDPVALGICNADQWPERRADERAEAAPPPAEGPTRGAVGAEREGERDQ</sequence>
<evidence type="ECO:0000313" key="11">
    <source>
        <dbReference type="Proteomes" id="UP001595847"/>
    </source>
</evidence>
<feature type="transmembrane region" description="Helical" evidence="8">
    <location>
        <begin position="81"/>
        <end position="105"/>
    </location>
</feature>
<keyword evidence="5 8" id="KW-0812">Transmembrane</keyword>
<evidence type="ECO:0000313" key="10">
    <source>
        <dbReference type="EMBL" id="MFC3995642.1"/>
    </source>
</evidence>
<keyword evidence="4 8" id="KW-1003">Cell membrane</keyword>
<feature type="transmembrane region" description="Helical" evidence="8">
    <location>
        <begin position="291"/>
        <end position="310"/>
    </location>
</feature>
<evidence type="ECO:0000256" key="8">
    <source>
        <dbReference type="RuleBase" id="RU363064"/>
    </source>
</evidence>
<evidence type="ECO:0000256" key="3">
    <source>
        <dbReference type="ARBA" id="ARBA00022448"/>
    </source>
</evidence>
<proteinExistence type="inferred from homology"/>
<evidence type="ECO:0000256" key="1">
    <source>
        <dbReference type="ARBA" id="ARBA00004651"/>
    </source>
</evidence>
<keyword evidence="7 8" id="KW-0472">Membrane</keyword>
<evidence type="ECO:0000256" key="4">
    <source>
        <dbReference type="ARBA" id="ARBA00022475"/>
    </source>
</evidence>
<feature type="transmembrane region" description="Helical" evidence="8">
    <location>
        <begin position="395"/>
        <end position="418"/>
    </location>
</feature>
<dbReference type="RefSeq" id="WP_378530924.1">
    <property type="nucleotide sequence ID" value="NZ_JBHSBH010000004.1"/>
</dbReference>
<dbReference type="Proteomes" id="UP001595847">
    <property type="component" value="Unassembled WGS sequence"/>
</dbReference>
<evidence type="ECO:0000256" key="5">
    <source>
        <dbReference type="ARBA" id="ARBA00022692"/>
    </source>
</evidence>
<evidence type="ECO:0000256" key="6">
    <source>
        <dbReference type="ARBA" id="ARBA00022989"/>
    </source>
</evidence>
<feature type="transmembrane region" description="Helical" evidence="8">
    <location>
        <begin position="424"/>
        <end position="444"/>
    </location>
</feature>
<comment type="caution">
    <text evidence="10">The sequence shown here is derived from an EMBL/GenBank/DDBJ whole genome shotgun (WGS) entry which is preliminary data.</text>
</comment>
<keyword evidence="8" id="KW-0769">Symport</keyword>
<evidence type="ECO:0000256" key="7">
    <source>
        <dbReference type="ARBA" id="ARBA00023136"/>
    </source>
</evidence>
<feature type="region of interest" description="Disordered" evidence="9">
    <location>
        <begin position="475"/>
        <end position="506"/>
    </location>
</feature>
<dbReference type="Pfam" id="PF01235">
    <property type="entry name" value="Na_Ala_symp"/>
    <property type="match status" value="1"/>
</dbReference>
<evidence type="ECO:0000256" key="2">
    <source>
        <dbReference type="ARBA" id="ARBA00009261"/>
    </source>
</evidence>
<feature type="transmembrane region" description="Helical" evidence="8">
    <location>
        <begin position="203"/>
        <end position="223"/>
    </location>
</feature>
<dbReference type="PANTHER" id="PTHR30330">
    <property type="entry name" value="AGSS FAMILY TRANSPORTER, SODIUM-ALANINE"/>
    <property type="match status" value="1"/>
</dbReference>
<keyword evidence="11" id="KW-1185">Reference proteome</keyword>
<gene>
    <name evidence="10" type="ORF">ACFOVU_06940</name>
</gene>
<feature type="transmembrane region" description="Helical" evidence="8">
    <location>
        <begin position="172"/>
        <end position="191"/>
    </location>
</feature>
<feature type="transmembrane region" description="Helical" evidence="8">
    <location>
        <begin position="12"/>
        <end position="29"/>
    </location>
</feature>
<dbReference type="PANTHER" id="PTHR30330:SF7">
    <property type="entry name" value="SODIUM_PROTON-DEPENDENT ALANINE CARRIER PROTEIN YRBD-RELATED"/>
    <property type="match status" value="1"/>
</dbReference>